<accession>A0A9P7R9P3</accession>
<keyword evidence="2" id="KW-1185">Reference proteome</keyword>
<name>A0A9P7R9P3_9PEZI</name>
<comment type="caution">
    <text evidence="1">The sequence shown here is derived from an EMBL/GenBank/DDBJ whole genome shotgun (WGS) entry which is preliminary data.</text>
</comment>
<organism evidence="1 2">
    <name type="scientific">Colletotrichum scovillei</name>
    <dbReference type="NCBI Taxonomy" id="1209932"/>
    <lineage>
        <taxon>Eukaryota</taxon>
        <taxon>Fungi</taxon>
        <taxon>Dikarya</taxon>
        <taxon>Ascomycota</taxon>
        <taxon>Pezizomycotina</taxon>
        <taxon>Sordariomycetes</taxon>
        <taxon>Hypocreomycetidae</taxon>
        <taxon>Glomerellales</taxon>
        <taxon>Glomerellaceae</taxon>
        <taxon>Colletotrichum</taxon>
        <taxon>Colletotrichum acutatum species complex</taxon>
    </lineage>
</organism>
<reference evidence="1" key="1">
    <citation type="submission" date="2021-05" db="EMBL/GenBank/DDBJ databases">
        <title>Comparative genomics of three Colletotrichum scovillei strains and genetic complementation revealed genes involved fungal growth and virulence on chili pepper.</title>
        <authorList>
            <person name="Hsieh D.-K."/>
            <person name="Chuang S.-C."/>
            <person name="Chen C.-Y."/>
            <person name="Chao Y.-T."/>
            <person name="Lu M.-Y.J."/>
            <person name="Lee M.-H."/>
            <person name="Shih M.-C."/>
        </authorList>
    </citation>
    <scope>NUCLEOTIDE SEQUENCE</scope>
    <source>
        <strain evidence="1">Coll-153</strain>
    </source>
</reference>
<proteinExistence type="predicted"/>
<evidence type="ECO:0000313" key="1">
    <source>
        <dbReference type="EMBL" id="KAG7053391.1"/>
    </source>
</evidence>
<dbReference type="AlphaFoldDB" id="A0A9P7R9P3"/>
<evidence type="ECO:0000313" key="2">
    <source>
        <dbReference type="Proteomes" id="UP000699042"/>
    </source>
</evidence>
<dbReference type="EMBL" id="JAESDN010000003">
    <property type="protein sequence ID" value="KAG7053391.1"/>
    <property type="molecule type" value="Genomic_DNA"/>
</dbReference>
<dbReference type="Proteomes" id="UP000699042">
    <property type="component" value="Unassembled WGS sequence"/>
</dbReference>
<feature type="non-terminal residue" evidence="1">
    <location>
        <position position="50"/>
    </location>
</feature>
<sequence>RQLSWNQRRKFTCSLDPGAVPHFILQPTTQQCTHRQTLFFDRDEQQNLIW</sequence>
<gene>
    <name evidence="1" type="ORF">JMJ77_000480</name>
</gene>
<protein>
    <submittedName>
        <fullName evidence="1">Uncharacterized protein</fullName>
    </submittedName>
</protein>